<feature type="signal peptide" evidence="1">
    <location>
        <begin position="1"/>
        <end position="21"/>
    </location>
</feature>
<accession>A0A934RT36</accession>
<dbReference type="EMBL" id="JAENIL010000015">
    <property type="protein sequence ID" value="MBK1877090.1"/>
    <property type="molecule type" value="Genomic_DNA"/>
</dbReference>
<sequence>MKTFALTIFVSILLPLSPTLGNETILNQVTLTENETYRHASELVAAVNEKEWKKLPKESGKMGFIESIKRYATHENWRGVGAYRKTTKNTDESVSWDLRHHFGYESNFGPHELLVTYRKDGERYEFDHIIVLGW</sequence>
<keyword evidence="3" id="KW-1185">Reference proteome</keyword>
<feature type="chain" id="PRO_5037242980" description="DUF4019 domain-containing protein" evidence="1">
    <location>
        <begin position="22"/>
        <end position="134"/>
    </location>
</feature>
<evidence type="ECO:0000313" key="3">
    <source>
        <dbReference type="Proteomes" id="UP000617628"/>
    </source>
</evidence>
<evidence type="ECO:0000256" key="1">
    <source>
        <dbReference type="SAM" id="SignalP"/>
    </source>
</evidence>
<comment type="caution">
    <text evidence="2">The sequence shown here is derived from an EMBL/GenBank/DDBJ whole genome shotgun (WGS) entry which is preliminary data.</text>
</comment>
<dbReference type="Proteomes" id="UP000617628">
    <property type="component" value="Unassembled WGS sequence"/>
</dbReference>
<gene>
    <name evidence="2" type="ORF">JIN87_09435</name>
</gene>
<dbReference type="AlphaFoldDB" id="A0A934RT36"/>
<reference evidence="2" key="1">
    <citation type="submission" date="2021-01" db="EMBL/GenBank/DDBJ databases">
        <title>Modified the classification status of verrucomicrobia.</title>
        <authorList>
            <person name="Feng X."/>
        </authorList>
    </citation>
    <scope>NUCLEOTIDE SEQUENCE</scope>
    <source>
        <strain evidence="2">KCTC 13126</strain>
    </source>
</reference>
<proteinExistence type="predicted"/>
<protein>
    <recommendedName>
        <fullName evidence="4">DUF4019 domain-containing protein</fullName>
    </recommendedName>
</protein>
<evidence type="ECO:0008006" key="4">
    <source>
        <dbReference type="Google" id="ProtNLM"/>
    </source>
</evidence>
<organism evidence="2 3">
    <name type="scientific">Pelagicoccus mobilis</name>
    <dbReference type="NCBI Taxonomy" id="415221"/>
    <lineage>
        <taxon>Bacteria</taxon>
        <taxon>Pseudomonadati</taxon>
        <taxon>Verrucomicrobiota</taxon>
        <taxon>Opitutia</taxon>
        <taxon>Puniceicoccales</taxon>
        <taxon>Pelagicoccaceae</taxon>
        <taxon>Pelagicoccus</taxon>
    </lineage>
</organism>
<dbReference type="RefSeq" id="WP_200355307.1">
    <property type="nucleotide sequence ID" value="NZ_JAENIL010000015.1"/>
</dbReference>
<evidence type="ECO:0000313" key="2">
    <source>
        <dbReference type="EMBL" id="MBK1877090.1"/>
    </source>
</evidence>
<keyword evidence="1" id="KW-0732">Signal</keyword>
<name>A0A934RT36_9BACT</name>